<comment type="function">
    <text evidence="1">Catalyzes the insertion of molybdate into adenylated molybdopterin with the concomitant release of AMP.</text>
</comment>
<sequence>MKKVSVEEAQGLVLAHDITEIVPGKRKGVAFPKGKVIEKEDIPRLLDLGKRHLYVFEGPVEGLHEDEAAVRIVRAIINDHMEYTLPREGKVVIKSTVKGLFYVNTRHLFEMNRIKDVLLSTVPNRHPVGVGDEVAAARIIPLYAQERQLKRVERTGAKGIIKISPFKSMKVGLVATGNEVYSGRVQDGSSTVEEKFRGYGLDMVGKRIVPDEISMIRDAIRDLLDSGADIVVTTAGLSVDPDDVTREGIEATGAEVLFYGAPVFPGAMFLMARLEGRYILGAPACVYHDKYTVLDLVLMRIMAGERVIRDDMVKLSYGGFCLHCPECHYPMCSFGKGV</sequence>
<comment type="cofactor">
    <cofactor evidence="1">
        <name>Mg(2+)</name>
        <dbReference type="ChEBI" id="CHEBI:18420"/>
    </cofactor>
</comment>
<accession>A0A971S098</accession>
<keyword evidence="1" id="KW-0501">Molybdenum cofactor biosynthesis</keyword>
<dbReference type="GO" id="GO:0061599">
    <property type="term" value="F:molybdopterin molybdotransferase activity"/>
    <property type="evidence" value="ECO:0007669"/>
    <property type="project" value="UniProtKB-UniRule"/>
</dbReference>
<dbReference type="GO" id="GO:0006777">
    <property type="term" value="P:Mo-molybdopterin cofactor biosynthetic process"/>
    <property type="evidence" value="ECO:0007669"/>
    <property type="project" value="UniProtKB-UniRule"/>
</dbReference>
<keyword evidence="1" id="KW-0460">Magnesium</keyword>
<dbReference type="InterPro" id="IPR036425">
    <property type="entry name" value="MoaB/Mog-like_dom_sf"/>
</dbReference>
<comment type="caution">
    <text evidence="3">The sequence shown here is derived from an EMBL/GenBank/DDBJ whole genome shotgun (WGS) entry which is preliminary data.</text>
</comment>
<keyword evidence="1" id="KW-0500">Molybdenum</keyword>
<comment type="pathway">
    <text evidence="1">Cofactor biosynthesis; molybdopterin biosynthesis.</text>
</comment>
<gene>
    <name evidence="3" type="ORF">GXY80_05645</name>
</gene>
<dbReference type="SUPFAM" id="SSF53218">
    <property type="entry name" value="Molybdenum cofactor biosynthesis proteins"/>
    <property type="match status" value="1"/>
</dbReference>
<evidence type="ECO:0000313" key="3">
    <source>
        <dbReference type="EMBL" id="NLW34953.1"/>
    </source>
</evidence>
<dbReference type="SMART" id="SM00852">
    <property type="entry name" value="MoCF_biosynth"/>
    <property type="match status" value="1"/>
</dbReference>
<reference evidence="3" key="1">
    <citation type="journal article" date="2020" name="Biotechnol. Biofuels">
        <title>New insights from the biogas microbiome by comprehensive genome-resolved metagenomics of nearly 1600 species originating from multiple anaerobic digesters.</title>
        <authorList>
            <person name="Campanaro S."/>
            <person name="Treu L."/>
            <person name="Rodriguez-R L.M."/>
            <person name="Kovalovszki A."/>
            <person name="Ziels R.M."/>
            <person name="Maus I."/>
            <person name="Zhu X."/>
            <person name="Kougias P.G."/>
            <person name="Basile A."/>
            <person name="Luo G."/>
            <person name="Schluter A."/>
            <person name="Konstantinidis K.T."/>
            <person name="Angelidaki I."/>
        </authorList>
    </citation>
    <scope>NUCLEOTIDE SEQUENCE</scope>
    <source>
        <strain evidence="3">AS06rmzACSIP_7</strain>
    </source>
</reference>
<organism evidence="3 4">
    <name type="scientific">Syntrophorhabdus aromaticivorans</name>
    <dbReference type="NCBI Taxonomy" id="328301"/>
    <lineage>
        <taxon>Bacteria</taxon>
        <taxon>Pseudomonadati</taxon>
        <taxon>Thermodesulfobacteriota</taxon>
        <taxon>Syntrophorhabdia</taxon>
        <taxon>Syntrophorhabdales</taxon>
        <taxon>Syntrophorhabdaceae</taxon>
        <taxon>Syntrophorhabdus</taxon>
    </lineage>
</organism>
<dbReference type="PANTHER" id="PTHR10192:SF28">
    <property type="entry name" value="MOLYBDOPTERIN MOLYBDENUMTRANSFERASE"/>
    <property type="match status" value="1"/>
</dbReference>
<dbReference type="Proteomes" id="UP000777265">
    <property type="component" value="Unassembled WGS sequence"/>
</dbReference>
<dbReference type="CDD" id="cd03522">
    <property type="entry name" value="MoeA_like"/>
    <property type="match status" value="1"/>
</dbReference>
<dbReference type="Pfam" id="PF00994">
    <property type="entry name" value="MoCF_biosynth"/>
    <property type="match status" value="1"/>
</dbReference>
<dbReference type="EMBL" id="JAAYEE010000097">
    <property type="protein sequence ID" value="NLW34953.1"/>
    <property type="molecule type" value="Genomic_DNA"/>
</dbReference>
<dbReference type="InterPro" id="IPR038987">
    <property type="entry name" value="MoeA-like"/>
</dbReference>
<dbReference type="Gene3D" id="3.40.980.10">
    <property type="entry name" value="MoaB/Mog-like domain"/>
    <property type="match status" value="1"/>
</dbReference>
<dbReference type="GO" id="GO:0005829">
    <property type="term" value="C:cytosol"/>
    <property type="evidence" value="ECO:0007669"/>
    <property type="project" value="TreeGrafter"/>
</dbReference>
<feature type="domain" description="MoaB/Mog" evidence="2">
    <location>
        <begin position="172"/>
        <end position="282"/>
    </location>
</feature>
<evidence type="ECO:0000259" key="2">
    <source>
        <dbReference type="SMART" id="SM00852"/>
    </source>
</evidence>
<dbReference type="PANTHER" id="PTHR10192">
    <property type="entry name" value="MOLYBDOPTERIN BIOSYNTHESIS PROTEIN"/>
    <property type="match status" value="1"/>
</dbReference>
<keyword evidence="1" id="KW-0479">Metal-binding</keyword>
<evidence type="ECO:0000313" key="4">
    <source>
        <dbReference type="Proteomes" id="UP000777265"/>
    </source>
</evidence>
<comment type="similarity">
    <text evidence="1">Belongs to the MoeA family.</text>
</comment>
<reference evidence="3" key="2">
    <citation type="submission" date="2020-01" db="EMBL/GenBank/DDBJ databases">
        <authorList>
            <person name="Campanaro S."/>
        </authorList>
    </citation>
    <scope>NUCLEOTIDE SEQUENCE</scope>
    <source>
        <strain evidence="3">AS06rmzACSIP_7</strain>
    </source>
</reference>
<dbReference type="GO" id="GO:0046872">
    <property type="term" value="F:metal ion binding"/>
    <property type="evidence" value="ECO:0007669"/>
    <property type="project" value="UniProtKB-UniRule"/>
</dbReference>
<proteinExistence type="inferred from homology"/>
<dbReference type="AlphaFoldDB" id="A0A971S098"/>
<name>A0A971S098_9BACT</name>
<comment type="catalytic activity">
    <reaction evidence="1">
        <text>adenylyl-molybdopterin + molybdate = Mo-molybdopterin + AMP + H(+)</text>
        <dbReference type="Rhea" id="RHEA:35047"/>
        <dbReference type="ChEBI" id="CHEBI:15378"/>
        <dbReference type="ChEBI" id="CHEBI:36264"/>
        <dbReference type="ChEBI" id="CHEBI:62727"/>
        <dbReference type="ChEBI" id="CHEBI:71302"/>
        <dbReference type="ChEBI" id="CHEBI:456215"/>
    </reaction>
</comment>
<dbReference type="InterPro" id="IPR001453">
    <property type="entry name" value="MoaB/Mog_dom"/>
</dbReference>
<evidence type="ECO:0000256" key="1">
    <source>
        <dbReference type="RuleBase" id="RU365090"/>
    </source>
</evidence>
<keyword evidence="1" id="KW-0808">Transferase</keyword>
<dbReference type="EC" id="2.10.1.1" evidence="1"/>
<protein>
    <recommendedName>
        <fullName evidence="1">Molybdopterin molybdenumtransferase</fullName>
        <ecNumber evidence="1">2.10.1.1</ecNumber>
    </recommendedName>
</protein>